<dbReference type="InterPro" id="IPR029058">
    <property type="entry name" value="AB_hydrolase_fold"/>
</dbReference>
<sequence length="292" mass="31371">MGWSAALIRPVARAAMARADDPAPLRRAMRLMSKYLLRGPRNVPAQTITTPTGRALWLGARYADGPVILYFHGGGFVAGSPQTHRKLAARLSVLTGLPVVLPPYRLAPEHRLPAAQHDALAAADWLIGQGVAADRIILGGDSAGGGLALSVLSALCKRDTPPRAAFAFCPFTDVTFAGASVRENARTDHFFPGDRVGDLATRILGDTPPDDPRLSPLFARFPNCPPVLLQASTTEILRDDSARMAEALTAQGAEVTLQLWENAPHVWHLADGWWPEARAALRKAATFLSELD</sequence>
<dbReference type="InterPro" id="IPR050300">
    <property type="entry name" value="GDXG_lipolytic_enzyme"/>
</dbReference>
<comment type="similarity">
    <text evidence="1">Belongs to the 'GDXG' lipolytic enzyme family.</text>
</comment>
<evidence type="ECO:0000259" key="3">
    <source>
        <dbReference type="Pfam" id="PF07859"/>
    </source>
</evidence>
<name>A0A037ZHG7_9RHOB</name>
<proteinExistence type="inferred from homology"/>
<dbReference type="PROSITE" id="PS01173">
    <property type="entry name" value="LIPASE_GDXG_HIS"/>
    <property type="match status" value="1"/>
</dbReference>
<protein>
    <recommendedName>
        <fullName evidence="3">Alpha/beta hydrolase fold-3 domain-containing protein</fullName>
    </recommendedName>
</protein>
<dbReference type="InterPro" id="IPR013094">
    <property type="entry name" value="AB_hydrolase_3"/>
</dbReference>
<dbReference type="Gene3D" id="3.40.50.1820">
    <property type="entry name" value="alpha/beta hydrolase"/>
    <property type="match status" value="1"/>
</dbReference>
<evidence type="ECO:0000256" key="2">
    <source>
        <dbReference type="ARBA" id="ARBA00022801"/>
    </source>
</evidence>
<keyword evidence="2" id="KW-0378">Hydrolase</keyword>
<evidence type="ECO:0000313" key="5">
    <source>
        <dbReference type="Proteomes" id="UP000026249"/>
    </source>
</evidence>
<dbReference type="EMBL" id="JFKE01000005">
    <property type="protein sequence ID" value="KAJ55069.1"/>
    <property type="molecule type" value="Genomic_DNA"/>
</dbReference>
<keyword evidence="5" id="KW-1185">Reference proteome</keyword>
<dbReference type="Proteomes" id="UP000026249">
    <property type="component" value="Unassembled WGS sequence"/>
</dbReference>
<dbReference type="PANTHER" id="PTHR48081:SF8">
    <property type="entry name" value="ALPHA_BETA HYDROLASE FOLD-3 DOMAIN-CONTAINING PROTEIN-RELATED"/>
    <property type="match status" value="1"/>
</dbReference>
<dbReference type="AlphaFoldDB" id="A0A037ZHG7"/>
<accession>A0A037ZHG7</accession>
<evidence type="ECO:0000256" key="1">
    <source>
        <dbReference type="ARBA" id="ARBA00010515"/>
    </source>
</evidence>
<dbReference type="GO" id="GO:0016787">
    <property type="term" value="F:hydrolase activity"/>
    <property type="evidence" value="ECO:0007669"/>
    <property type="project" value="UniProtKB-KW"/>
</dbReference>
<comment type="caution">
    <text evidence="4">The sequence shown here is derived from an EMBL/GenBank/DDBJ whole genome shotgun (WGS) entry which is preliminary data.</text>
</comment>
<dbReference type="SUPFAM" id="SSF53474">
    <property type="entry name" value="alpha/beta-Hydrolases"/>
    <property type="match status" value="1"/>
</dbReference>
<dbReference type="PANTHER" id="PTHR48081">
    <property type="entry name" value="AB HYDROLASE SUPERFAMILY PROTEIN C4A8.06C"/>
    <property type="match status" value="1"/>
</dbReference>
<evidence type="ECO:0000313" key="4">
    <source>
        <dbReference type="EMBL" id="KAJ55069.1"/>
    </source>
</evidence>
<feature type="domain" description="Alpha/beta hydrolase fold-3" evidence="3">
    <location>
        <begin position="68"/>
        <end position="268"/>
    </location>
</feature>
<organism evidence="4 5">
    <name type="scientific">Actibacterium mucosum KCTC 23349</name>
    <dbReference type="NCBI Taxonomy" id="1454373"/>
    <lineage>
        <taxon>Bacteria</taxon>
        <taxon>Pseudomonadati</taxon>
        <taxon>Pseudomonadota</taxon>
        <taxon>Alphaproteobacteria</taxon>
        <taxon>Rhodobacterales</taxon>
        <taxon>Roseobacteraceae</taxon>
        <taxon>Actibacterium</taxon>
    </lineage>
</organism>
<dbReference type="STRING" id="1454373.ACMU_15040"/>
<dbReference type="Pfam" id="PF07859">
    <property type="entry name" value="Abhydrolase_3"/>
    <property type="match status" value="1"/>
</dbReference>
<gene>
    <name evidence="4" type="ORF">ACMU_15040</name>
</gene>
<dbReference type="InterPro" id="IPR002168">
    <property type="entry name" value="Lipase_GDXG_HIS_AS"/>
</dbReference>
<reference evidence="4 5" key="1">
    <citation type="submission" date="2014-03" db="EMBL/GenBank/DDBJ databases">
        <title>Draft Genome Sequence of Actibacterium mucosum KCTC 23349, a Marine Alphaproteobacterium with Complex Ionic Requirements Isolated from Mediterranean Seawater at Malvarrosa Beach, Valencia, Spain.</title>
        <authorList>
            <person name="Arahal D.R."/>
            <person name="Shao Z."/>
            <person name="Lai Q."/>
            <person name="Pujalte M.J."/>
        </authorList>
    </citation>
    <scope>NUCLEOTIDE SEQUENCE [LARGE SCALE GENOMIC DNA]</scope>
    <source>
        <strain evidence="4 5">KCTC 23349</strain>
    </source>
</reference>